<dbReference type="AlphaFoldDB" id="A0A067Z0J4"/>
<protein>
    <submittedName>
        <fullName evidence="2">Putative metal-dependent hydrolase</fullName>
    </submittedName>
</protein>
<sequence length="208" mass="23335">MTTSLQSGASFKILSWNLYRWEGASLEDVLTVIRAEDPDIVVMQEAQTAVDELPEILGGYYDRIPLPGRPHGTACWSRLPFTRPPSFCRLPRGLLVKRTAQLIDFGSFSLANVHLSHGQILNRRQLRSISANMRHRAVIMGDFNLVGPVLLPGFLDVGPKEKTHRMLNHVPLRLDRCLVRGLSRLEARALPRFGSDHRPISVTLRLGA</sequence>
<dbReference type="GO" id="GO:0016787">
    <property type="term" value="F:hydrolase activity"/>
    <property type="evidence" value="ECO:0007669"/>
    <property type="project" value="UniProtKB-KW"/>
</dbReference>
<name>A0A067Z0J4_GLUOY</name>
<dbReference type="InterPro" id="IPR005135">
    <property type="entry name" value="Endo/exonuclease/phosphatase"/>
</dbReference>
<feature type="domain" description="Endonuclease/exonuclease/phosphatase" evidence="1">
    <location>
        <begin position="14"/>
        <end position="197"/>
    </location>
</feature>
<gene>
    <name evidence="2" type="ORF">GLS_c00730</name>
</gene>
<proteinExistence type="predicted"/>
<dbReference type="Proteomes" id="UP000031656">
    <property type="component" value="Chromosome"/>
</dbReference>
<reference evidence="2 3" key="1">
    <citation type="journal article" date="2015" name="Appl. Microbiol. Biotechnol.">
        <title>The consequence of an additional NADH dehydrogenase paralog on the growth of Gluconobacter oxydans DSM3504.</title>
        <authorList>
            <person name="Kostner D."/>
            <person name="Luchterhand B."/>
            <person name="Junker A."/>
            <person name="Volland S."/>
            <person name="Daniel R."/>
            <person name="Buchs J."/>
            <person name="Liebl W."/>
            <person name="Ehrenreich A."/>
        </authorList>
    </citation>
    <scope>NUCLEOTIDE SEQUENCE [LARGE SCALE GENOMIC DNA]</scope>
    <source>
        <strain evidence="2">DSM 3504</strain>
    </source>
</reference>
<dbReference type="RefSeq" id="WP_011251671.1">
    <property type="nucleotide sequence ID" value="NZ_CP004373.1"/>
</dbReference>
<dbReference type="Gene3D" id="3.60.10.10">
    <property type="entry name" value="Endonuclease/exonuclease/phosphatase"/>
    <property type="match status" value="1"/>
</dbReference>
<evidence type="ECO:0000313" key="3">
    <source>
        <dbReference type="Proteomes" id="UP000031656"/>
    </source>
</evidence>
<evidence type="ECO:0000259" key="1">
    <source>
        <dbReference type="Pfam" id="PF03372"/>
    </source>
</evidence>
<evidence type="ECO:0000313" key="2">
    <source>
        <dbReference type="EMBL" id="AHK70006.1"/>
    </source>
</evidence>
<accession>A0A067Z0J4</accession>
<keyword evidence="2" id="KW-0378">Hydrolase</keyword>
<dbReference type="Pfam" id="PF03372">
    <property type="entry name" value="Exo_endo_phos"/>
    <property type="match status" value="1"/>
</dbReference>
<dbReference type="SUPFAM" id="SSF56219">
    <property type="entry name" value="DNase I-like"/>
    <property type="match status" value="1"/>
</dbReference>
<organism evidence="2 3">
    <name type="scientific">Gluconobacter oxydans DSM 3504</name>
    <dbReference type="NCBI Taxonomy" id="1288313"/>
    <lineage>
        <taxon>Bacteria</taxon>
        <taxon>Pseudomonadati</taxon>
        <taxon>Pseudomonadota</taxon>
        <taxon>Alphaproteobacteria</taxon>
        <taxon>Acetobacterales</taxon>
        <taxon>Acetobacteraceae</taxon>
        <taxon>Gluconobacter</taxon>
    </lineage>
</organism>
<dbReference type="EMBL" id="CP004373">
    <property type="protein sequence ID" value="AHK70006.1"/>
    <property type="molecule type" value="Genomic_DNA"/>
</dbReference>
<dbReference type="InterPro" id="IPR036691">
    <property type="entry name" value="Endo/exonu/phosph_ase_sf"/>
</dbReference>
<dbReference type="KEGG" id="goy:GLS_c00730"/>
<dbReference type="HOGENOM" id="CLU_1183803_0_0_5"/>
<dbReference type="GeneID" id="56904321"/>